<dbReference type="RefSeq" id="WP_013010631.1">
    <property type="nucleotide sequence ID" value="NC_013943.1"/>
</dbReference>
<evidence type="ECO:0000313" key="4">
    <source>
        <dbReference type="Proteomes" id="UP000002012"/>
    </source>
</evidence>
<dbReference type="Gene3D" id="3.40.50.450">
    <property type="match status" value="1"/>
</dbReference>
<dbReference type="InterPro" id="IPR005269">
    <property type="entry name" value="LOG"/>
</dbReference>
<evidence type="ECO:0000256" key="1">
    <source>
        <dbReference type="ARBA" id="ARBA00000274"/>
    </source>
</evidence>
<dbReference type="EC" id="3.2.2.n1" evidence="2"/>
<accession>D4H7W0</accession>
<keyword evidence="4" id="KW-1185">Reference proteome</keyword>
<comment type="similarity">
    <text evidence="2">Belongs to the LOG family.</text>
</comment>
<dbReference type="InterPro" id="IPR052341">
    <property type="entry name" value="LOG_family_nucleotidases"/>
</dbReference>
<dbReference type="eggNOG" id="COG1611">
    <property type="taxonomic scope" value="Bacteria"/>
</dbReference>
<dbReference type="InParanoid" id="D4H7W0"/>
<dbReference type="HOGENOM" id="CLU_058336_0_4_0"/>
<gene>
    <name evidence="3" type="ordered locus">Dacet_1337</name>
</gene>
<dbReference type="EMBL" id="CP001968">
    <property type="protein sequence ID" value="ADD68109.1"/>
    <property type="molecule type" value="Genomic_DNA"/>
</dbReference>
<evidence type="ECO:0000256" key="2">
    <source>
        <dbReference type="RuleBase" id="RU363015"/>
    </source>
</evidence>
<sequence>MKDLFDQNDMQYLIDDMKVGDTWRIFKILAEFVEGFEKLSKIDPAVTVFGSARVKEDDPQYQLAREIGAKLAAEGITVLTGGGPGIMEAANRGAHEQGGLSVGLNIELPYEQRPNPYVKKSITFDYFFVRKVMLVKYANAFIILPGGFGTMDELFEAITLIQTGKILPFPTILVGKDYWCGLVDWIKNRMLGSGYINKSDMNFLQVVDTADEVLSIIKEFLETSSRAAR</sequence>
<keyword evidence="2" id="KW-0378">Hydrolase</keyword>
<dbReference type="NCBIfam" id="TIGR00730">
    <property type="entry name" value="Rossman fold protein, TIGR00730 family"/>
    <property type="match status" value="1"/>
</dbReference>
<dbReference type="PaxDb" id="522772-Dacet_1337"/>
<dbReference type="KEGG" id="dap:Dacet_1337"/>
<dbReference type="Pfam" id="PF03641">
    <property type="entry name" value="Lysine_decarbox"/>
    <property type="match status" value="1"/>
</dbReference>
<comment type="catalytic activity">
    <reaction evidence="1">
        <text>AMP + H2O = D-ribose 5-phosphate + adenine</text>
        <dbReference type="Rhea" id="RHEA:20129"/>
        <dbReference type="ChEBI" id="CHEBI:15377"/>
        <dbReference type="ChEBI" id="CHEBI:16708"/>
        <dbReference type="ChEBI" id="CHEBI:78346"/>
        <dbReference type="ChEBI" id="CHEBI:456215"/>
        <dbReference type="EC" id="3.2.2.4"/>
    </reaction>
</comment>
<dbReference type="PANTHER" id="PTHR43393:SF3">
    <property type="entry name" value="LYSINE DECARBOXYLASE-LIKE PROTEIN"/>
    <property type="match status" value="1"/>
</dbReference>
<dbReference type="InterPro" id="IPR031100">
    <property type="entry name" value="LOG_fam"/>
</dbReference>
<protein>
    <recommendedName>
        <fullName evidence="2">Cytokinin riboside 5'-monophosphate phosphoribohydrolase</fullName>
        <ecNumber evidence="2">3.2.2.n1</ecNumber>
    </recommendedName>
</protein>
<evidence type="ECO:0000313" key="3">
    <source>
        <dbReference type="EMBL" id="ADD68109.1"/>
    </source>
</evidence>
<dbReference type="GO" id="GO:0009691">
    <property type="term" value="P:cytokinin biosynthetic process"/>
    <property type="evidence" value="ECO:0007669"/>
    <property type="project" value="UniProtKB-UniRule"/>
</dbReference>
<dbReference type="OrthoDB" id="9801098at2"/>
<name>D4H7W0_DENA2</name>
<dbReference type="GO" id="GO:0005829">
    <property type="term" value="C:cytosol"/>
    <property type="evidence" value="ECO:0007669"/>
    <property type="project" value="TreeGrafter"/>
</dbReference>
<dbReference type="GO" id="GO:0008714">
    <property type="term" value="F:AMP nucleosidase activity"/>
    <property type="evidence" value="ECO:0007669"/>
    <property type="project" value="UniProtKB-EC"/>
</dbReference>
<organism evidence="3 4">
    <name type="scientific">Denitrovibrio acetiphilus (strain DSM 12809 / NBRC 114555 / N2460)</name>
    <dbReference type="NCBI Taxonomy" id="522772"/>
    <lineage>
        <taxon>Bacteria</taxon>
        <taxon>Pseudomonadati</taxon>
        <taxon>Deferribacterota</taxon>
        <taxon>Deferribacteres</taxon>
        <taxon>Deferribacterales</taxon>
        <taxon>Geovibrionaceae</taxon>
        <taxon>Denitrovibrio</taxon>
    </lineage>
</organism>
<dbReference type="Proteomes" id="UP000002012">
    <property type="component" value="Chromosome"/>
</dbReference>
<proteinExistence type="inferred from homology"/>
<keyword evidence="2" id="KW-0203">Cytokinin biosynthesis</keyword>
<dbReference type="STRING" id="522772.Dacet_1337"/>
<dbReference type="FunFam" id="3.40.50.450:FF:000011">
    <property type="entry name" value="TIGR00730 family Rossman fold protein"/>
    <property type="match status" value="1"/>
</dbReference>
<reference evidence="3 4" key="1">
    <citation type="journal article" date="2010" name="Stand. Genomic Sci.">
        <title>Complete genome sequence of Denitrovibrio acetiphilus type strain (N2460).</title>
        <authorList>
            <person name="Kiss H."/>
            <person name="Lang E."/>
            <person name="Lapidus A."/>
            <person name="Copeland A."/>
            <person name="Nolan M."/>
            <person name="Glavina Del Rio T."/>
            <person name="Chen F."/>
            <person name="Lucas S."/>
            <person name="Tice H."/>
            <person name="Cheng J.F."/>
            <person name="Han C."/>
            <person name="Goodwin L."/>
            <person name="Pitluck S."/>
            <person name="Liolios K."/>
            <person name="Pati A."/>
            <person name="Ivanova N."/>
            <person name="Mavromatis K."/>
            <person name="Chen A."/>
            <person name="Palaniappan K."/>
            <person name="Land M."/>
            <person name="Hauser L."/>
            <person name="Chang Y.J."/>
            <person name="Jeffries C.D."/>
            <person name="Detter J.C."/>
            <person name="Brettin T."/>
            <person name="Spring S."/>
            <person name="Rohde M."/>
            <person name="Goker M."/>
            <person name="Woyke T."/>
            <person name="Bristow J."/>
            <person name="Eisen J.A."/>
            <person name="Markowitz V."/>
            <person name="Hugenholtz P."/>
            <person name="Kyrpides N.C."/>
            <person name="Klenk H.P."/>
        </authorList>
    </citation>
    <scope>NUCLEOTIDE SEQUENCE [LARGE SCALE GENOMIC DNA]</scope>
    <source>
        <strain evidence="4">DSM 12809 / NBRC 114555 / N2460</strain>
    </source>
</reference>
<dbReference type="PANTHER" id="PTHR43393">
    <property type="entry name" value="CYTOKININ RIBOSIDE 5'-MONOPHOSPHATE PHOSPHORIBOHYDROLASE"/>
    <property type="match status" value="1"/>
</dbReference>
<dbReference type="SUPFAM" id="SSF102405">
    <property type="entry name" value="MCP/YpsA-like"/>
    <property type="match status" value="1"/>
</dbReference>
<dbReference type="AlphaFoldDB" id="D4H7W0"/>